<dbReference type="Pfam" id="PF26079">
    <property type="entry name" value="Baseplate_J_C"/>
    <property type="match status" value="1"/>
</dbReference>
<accession>A0A3T0N1J7</accession>
<proteinExistence type="predicted"/>
<gene>
    <name evidence="3" type="ORF">EBB79_08245</name>
</gene>
<dbReference type="Pfam" id="PF26078">
    <property type="entry name" value="Baseplate_J_M"/>
    <property type="match status" value="1"/>
</dbReference>
<dbReference type="RefSeq" id="WP_127748447.1">
    <property type="nucleotide sequence ID" value="NZ_CP033219.1"/>
</dbReference>
<dbReference type="KEGG" id="sedi:EBB79_08245"/>
<protein>
    <submittedName>
        <fullName evidence="3">Baseplate assembly protein</fullName>
    </submittedName>
</protein>
<dbReference type="Proteomes" id="UP000283063">
    <property type="component" value="Chromosome"/>
</dbReference>
<organism evidence="3 4">
    <name type="scientific">Parasedimentitalea marina</name>
    <dbReference type="NCBI Taxonomy" id="2483033"/>
    <lineage>
        <taxon>Bacteria</taxon>
        <taxon>Pseudomonadati</taxon>
        <taxon>Pseudomonadota</taxon>
        <taxon>Alphaproteobacteria</taxon>
        <taxon>Rhodobacterales</taxon>
        <taxon>Paracoccaceae</taxon>
        <taxon>Parasedimentitalea</taxon>
    </lineage>
</organism>
<reference evidence="3 4" key="1">
    <citation type="submission" date="2018-10" db="EMBL/GenBank/DDBJ databases">
        <title>Parasedimentitalea marina sp. nov., a psychrophilic bacterium isolated from deep seawater of the New Britain Trench.</title>
        <authorList>
            <person name="Cao J."/>
        </authorList>
    </citation>
    <scope>NUCLEOTIDE SEQUENCE [LARGE SCALE GENOMIC DNA]</scope>
    <source>
        <strain evidence="3 4">W43</strain>
    </source>
</reference>
<dbReference type="InterPro" id="IPR014507">
    <property type="entry name" value="Baseplate_assembly_J_pred"/>
</dbReference>
<dbReference type="InterPro" id="IPR058531">
    <property type="entry name" value="Baseplate_J_M"/>
</dbReference>
<dbReference type="AlphaFoldDB" id="A0A3T0N1J7"/>
<evidence type="ECO:0000259" key="1">
    <source>
        <dbReference type="Pfam" id="PF26078"/>
    </source>
</evidence>
<feature type="domain" description="Baseplate J-like C-terminal" evidence="2">
    <location>
        <begin position="213"/>
        <end position="286"/>
    </location>
</feature>
<dbReference type="EMBL" id="CP033219">
    <property type="protein sequence ID" value="AZV77886.1"/>
    <property type="molecule type" value="Genomic_DNA"/>
</dbReference>
<dbReference type="PANTHER" id="PTHR35862:SF1">
    <property type="entry name" value="FELS-2 PROPHAGE PROTEIN"/>
    <property type="match status" value="1"/>
</dbReference>
<evidence type="ECO:0000313" key="4">
    <source>
        <dbReference type="Proteomes" id="UP000283063"/>
    </source>
</evidence>
<evidence type="ECO:0000259" key="2">
    <source>
        <dbReference type="Pfam" id="PF26079"/>
    </source>
</evidence>
<keyword evidence="4" id="KW-1185">Reference proteome</keyword>
<dbReference type="PIRSF" id="PIRSF020481">
    <property type="entry name" value="BAP"/>
    <property type="match status" value="1"/>
</dbReference>
<name>A0A3T0N1J7_9RHOB</name>
<sequence length="301" mass="32148">MSGFTPIDLSKLPAPEVIQTVAYETLLAEMKAEAIIQMPELEPYLALESEPVTKLLRVCAYHRMLDRLEFNDGARANMLALSTGTDLDGLAAYWGVVRLVAQEADDSVSPPIAQIMESDDALRQRVQLSLEGHSTAGPRGSYIFWARSASGEIKDVSVISEIPGQVTVTVLSHDNDGTPSNSVLNAVETVLNGEDVRPLTDQVVVQAATLIPYQITAELVLFSGPDSDTVLDAAQAAIATYITEQNRLGFDITLSGIYSALHQPGVQKVNLTEPLADIVVGDTEAAYCPIAPALSLGGTNV</sequence>
<dbReference type="InterPro" id="IPR058530">
    <property type="entry name" value="Baseplate_J-like_C"/>
</dbReference>
<dbReference type="OrthoDB" id="9793802at2"/>
<evidence type="ECO:0000313" key="3">
    <source>
        <dbReference type="EMBL" id="AZV77886.1"/>
    </source>
</evidence>
<dbReference type="InterPro" id="IPR052726">
    <property type="entry name" value="Phage_Baseplate_Hub"/>
</dbReference>
<dbReference type="PANTHER" id="PTHR35862">
    <property type="entry name" value="FELS-2 PROPHAGE PROTEIN"/>
    <property type="match status" value="1"/>
</dbReference>
<feature type="domain" description="Baseplate J-like central" evidence="1">
    <location>
        <begin position="134"/>
        <end position="207"/>
    </location>
</feature>